<protein>
    <recommendedName>
        <fullName evidence="3">N-acetyltransferase domain-containing protein</fullName>
    </recommendedName>
</protein>
<sequence length="230" mass="24634">MKIMPLTLDLFESLPPHPRRCVFWEVEPDVAPGEQGKSFSSEFDKEAWLSMVMLEWGTCAQIAVEESTDTTIGVAFYAPPGRVPRARSFPTAPVSADAVLLTSVRTAPGHDGVAEALVGAVVADLVRRGVRAVEAFGIVRSSATTTGEGEELCPGCVIDAHFLKESGFDVVASHPRFPRLRLELDEGLGWKSGVEAALQRLFVIAQIDLTGSERAPLAVPVGSARHRSAG</sequence>
<accession>A0A1N7FG97</accession>
<evidence type="ECO:0000313" key="1">
    <source>
        <dbReference type="EMBL" id="SIR99323.1"/>
    </source>
</evidence>
<dbReference type="Proteomes" id="UP000186218">
    <property type="component" value="Unassembled WGS sequence"/>
</dbReference>
<dbReference type="EMBL" id="FTNT01000005">
    <property type="protein sequence ID" value="SIR99323.1"/>
    <property type="molecule type" value="Genomic_DNA"/>
</dbReference>
<dbReference type="STRING" id="1344003.SAMN05445060_2036"/>
<evidence type="ECO:0000313" key="2">
    <source>
        <dbReference type="Proteomes" id="UP000186218"/>
    </source>
</evidence>
<proteinExistence type="predicted"/>
<keyword evidence="2" id="KW-1185">Reference proteome</keyword>
<gene>
    <name evidence="1" type="ORF">SAMN05445060_2036</name>
</gene>
<organism evidence="1 2">
    <name type="scientific">Williamsia sterculiae</name>
    <dbReference type="NCBI Taxonomy" id="1344003"/>
    <lineage>
        <taxon>Bacteria</taxon>
        <taxon>Bacillati</taxon>
        <taxon>Actinomycetota</taxon>
        <taxon>Actinomycetes</taxon>
        <taxon>Mycobacteriales</taxon>
        <taxon>Nocardiaceae</taxon>
        <taxon>Williamsia</taxon>
    </lineage>
</organism>
<reference evidence="1 2" key="1">
    <citation type="submission" date="2017-01" db="EMBL/GenBank/DDBJ databases">
        <authorList>
            <person name="Mah S.A."/>
            <person name="Swanson W.J."/>
            <person name="Moy G.W."/>
            <person name="Vacquier V.D."/>
        </authorList>
    </citation>
    <scope>NUCLEOTIDE SEQUENCE [LARGE SCALE GENOMIC DNA]</scope>
    <source>
        <strain evidence="1 2">CPCC 203464</strain>
    </source>
</reference>
<dbReference type="AlphaFoldDB" id="A0A1N7FG97"/>
<name>A0A1N7FG97_9NOCA</name>
<evidence type="ECO:0008006" key="3">
    <source>
        <dbReference type="Google" id="ProtNLM"/>
    </source>
</evidence>